<protein>
    <recommendedName>
        <fullName evidence="3">Urease accessory protein UreD</fullName>
    </recommendedName>
</protein>
<name>A0ABQ3JE52_9PSEU</name>
<keyword evidence="2" id="KW-1185">Reference proteome</keyword>
<sequence>MAPRYPLVAERRAHHRIELGFGRGARLLTARIDAFPEQGRGLRRFRLLRHRGRPARTGDANVMASYT</sequence>
<comment type="caution">
    <text evidence="1">The sequence shown here is derived from an EMBL/GenBank/DDBJ whole genome shotgun (WGS) entry which is preliminary data.</text>
</comment>
<gene>
    <name evidence="1" type="ORF">GCM10017786_58060</name>
</gene>
<dbReference type="EMBL" id="BNAU01000007">
    <property type="protein sequence ID" value="GHF16551.1"/>
    <property type="molecule type" value="Genomic_DNA"/>
</dbReference>
<reference evidence="2" key="1">
    <citation type="journal article" date="2019" name="Int. J. Syst. Evol. Microbiol.">
        <title>The Global Catalogue of Microorganisms (GCM) 10K type strain sequencing project: providing services to taxonomists for standard genome sequencing and annotation.</title>
        <authorList>
            <consortium name="The Broad Institute Genomics Platform"/>
            <consortium name="The Broad Institute Genome Sequencing Center for Infectious Disease"/>
            <person name="Wu L."/>
            <person name="Ma J."/>
        </authorList>
    </citation>
    <scope>NUCLEOTIDE SEQUENCE [LARGE SCALE GENOMIC DNA]</scope>
    <source>
        <strain evidence="2">CGMCC 4.7677</strain>
    </source>
</reference>
<evidence type="ECO:0008006" key="3">
    <source>
        <dbReference type="Google" id="ProtNLM"/>
    </source>
</evidence>
<evidence type="ECO:0000313" key="1">
    <source>
        <dbReference type="EMBL" id="GHF16551.1"/>
    </source>
</evidence>
<proteinExistence type="predicted"/>
<evidence type="ECO:0000313" key="2">
    <source>
        <dbReference type="Proteomes" id="UP000605897"/>
    </source>
</evidence>
<accession>A0ABQ3JE52</accession>
<organism evidence="1 2">
    <name type="scientific">Amycolatopsis deserti</name>
    <dbReference type="NCBI Taxonomy" id="185696"/>
    <lineage>
        <taxon>Bacteria</taxon>
        <taxon>Bacillati</taxon>
        <taxon>Actinomycetota</taxon>
        <taxon>Actinomycetes</taxon>
        <taxon>Pseudonocardiales</taxon>
        <taxon>Pseudonocardiaceae</taxon>
        <taxon>Amycolatopsis</taxon>
    </lineage>
</organism>
<dbReference type="Proteomes" id="UP000605897">
    <property type="component" value="Unassembled WGS sequence"/>
</dbReference>